<accession>A7VTH4</accession>
<dbReference type="HOGENOM" id="CLU_3342280_0_0_9"/>
<dbReference type="EMBL" id="ABCB02000018">
    <property type="protein sequence ID" value="EDO61470.1"/>
    <property type="molecule type" value="Genomic_DNA"/>
</dbReference>
<gene>
    <name evidence="1" type="ORF">CLOLEP_01866</name>
</gene>
<protein>
    <submittedName>
        <fullName evidence="1">Uncharacterized protein</fullName>
    </submittedName>
</protein>
<reference evidence="1 2" key="2">
    <citation type="submission" date="2007-08" db="EMBL/GenBank/DDBJ databases">
        <authorList>
            <person name="Fulton L."/>
            <person name="Clifton S."/>
            <person name="Fulton B."/>
            <person name="Xu J."/>
            <person name="Minx P."/>
            <person name="Pepin K.H."/>
            <person name="Johnson M."/>
            <person name="Thiruvilangam P."/>
            <person name="Bhonagiri V."/>
            <person name="Nash W.E."/>
            <person name="Wang C."/>
            <person name="Mardis E.R."/>
            <person name="Wilson R.K."/>
        </authorList>
    </citation>
    <scope>NUCLEOTIDE SEQUENCE [LARGE SCALE GENOMIC DNA]</scope>
    <source>
        <strain evidence="1 2">DSM 753</strain>
    </source>
</reference>
<dbReference type="AlphaFoldDB" id="A7VTH4"/>
<evidence type="ECO:0000313" key="1">
    <source>
        <dbReference type="EMBL" id="EDO61470.1"/>
    </source>
</evidence>
<comment type="caution">
    <text evidence="1">The sequence shown here is derived from an EMBL/GenBank/DDBJ whole genome shotgun (WGS) entry which is preliminary data.</text>
</comment>
<dbReference type="Proteomes" id="UP000003490">
    <property type="component" value="Unassembled WGS sequence"/>
</dbReference>
<proteinExistence type="predicted"/>
<name>A7VTH4_9FIRM</name>
<organism evidence="1 2">
    <name type="scientific">[Clostridium] leptum DSM 753</name>
    <dbReference type="NCBI Taxonomy" id="428125"/>
    <lineage>
        <taxon>Bacteria</taxon>
        <taxon>Bacillati</taxon>
        <taxon>Bacillota</taxon>
        <taxon>Clostridia</taxon>
        <taxon>Eubacteriales</taxon>
        <taxon>Oscillospiraceae</taxon>
        <taxon>Oscillospiraceae incertae sedis</taxon>
    </lineage>
</organism>
<evidence type="ECO:0000313" key="2">
    <source>
        <dbReference type="Proteomes" id="UP000003490"/>
    </source>
</evidence>
<reference evidence="1 2" key="1">
    <citation type="submission" date="2007-08" db="EMBL/GenBank/DDBJ databases">
        <title>Draft genome sequence of Clostridium leptum (DSM 753).</title>
        <authorList>
            <person name="Sudarsanam P."/>
            <person name="Ley R."/>
            <person name="Guruge J."/>
            <person name="Turnbaugh P.J."/>
            <person name="Mahowald M."/>
            <person name="Liep D."/>
            <person name="Gordon J."/>
        </authorList>
    </citation>
    <scope>NUCLEOTIDE SEQUENCE [LARGE SCALE GENOMIC DNA]</scope>
    <source>
        <strain evidence="1 2">DSM 753</strain>
    </source>
</reference>
<sequence>MIVTKVRSVFWGKALQNTPFTVKFSRKNSCFFIFPML</sequence>